<dbReference type="EMBL" id="AP023086">
    <property type="protein sequence ID" value="BCD99008.1"/>
    <property type="molecule type" value="Genomic_DNA"/>
</dbReference>
<protein>
    <submittedName>
        <fullName evidence="10">MSHA biogenesis protein MshG</fullName>
    </submittedName>
</protein>
<gene>
    <name evidence="10" type="ORF">MARGE09_P3209</name>
</gene>
<dbReference type="AlphaFoldDB" id="A0AAN1WJY3"/>
<reference evidence="10 11" key="1">
    <citation type="journal article" date="2022" name="IScience">
        <title>An ultrasensitive nanofiber-based assay for enzymatic hydrolysis and deep-sea microbial degradation of cellulose.</title>
        <authorList>
            <person name="Tsudome M."/>
            <person name="Tachioka M."/>
            <person name="Miyazaki M."/>
            <person name="Uchimura K."/>
            <person name="Tsuda M."/>
            <person name="Takaki Y."/>
            <person name="Deguchi S."/>
        </authorList>
    </citation>
    <scope>NUCLEOTIDE SEQUENCE [LARGE SCALE GENOMIC DNA]</scope>
    <source>
        <strain evidence="10 11">GE09</strain>
    </source>
</reference>
<dbReference type="GO" id="GO:0015628">
    <property type="term" value="P:protein secretion by the type II secretion system"/>
    <property type="evidence" value="ECO:0007669"/>
    <property type="project" value="TreeGrafter"/>
</dbReference>
<keyword evidence="3" id="KW-1003">Cell membrane</keyword>
<comment type="subcellular location">
    <subcellularLocation>
        <location evidence="1">Cell inner membrane</location>
        <topology evidence="1">Multi-pass membrane protein</topology>
    </subcellularLocation>
</comment>
<dbReference type="PRINTS" id="PR00812">
    <property type="entry name" value="BCTERIALGSPF"/>
</dbReference>
<name>A0AAN1WJY3_9GAMM</name>
<evidence type="ECO:0000256" key="1">
    <source>
        <dbReference type="ARBA" id="ARBA00004429"/>
    </source>
</evidence>
<evidence type="ECO:0000256" key="6">
    <source>
        <dbReference type="ARBA" id="ARBA00022989"/>
    </source>
</evidence>
<dbReference type="GO" id="GO:0005886">
    <property type="term" value="C:plasma membrane"/>
    <property type="evidence" value="ECO:0007669"/>
    <property type="project" value="UniProtKB-SubCell"/>
</dbReference>
<feature type="domain" description="Type II secretion system protein GspF" evidence="9">
    <location>
        <begin position="72"/>
        <end position="195"/>
    </location>
</feature>
<evidence type="ECO:0000259" key="9">
    <source>
        <dbReference type="Pfam" id="PF00482"/>
    </source>
</evidence>
<feature type="domain" description="Type II secretion system protein GspF" evidence="9">
    <location>
        <begin position="276"/>
        <end position="397"/>
    </location>
</feature>
<evidence type="ECO:0000256" key="7">
    <source>
        <dbReference type="ARBA" id="ARBA00023136"/>
    </source>
</evidence>
<evidence type="ECO:0000313" key="10">
    <source>
        <dbReference type="EMBL" id="BCD99008.1"/>
    </source>
</evidence>
<dbReference type="KEGG" id="marq:MARGE09_P3209"/>
<proteinExistence type="inferred from homology"/>
<keyword evidence="7 8" id="KW-0472">Membrane</keyword>
<dbReference type="InterPro" id="IPR042094">
    <property type="entry name" value="T2SS_GspF_sf"/>
</dbReference>
<dbReference type="RefSeq" id="WP_236983831.1">
    <property type="nucleotide sequence ID" value="NZ_AP023086.1"/>
</dbReference>
<dbReference type="Pfam" id="PF00482">
    <property type="entry name" value="T2SSF"/>
    <property type="match status" value="2"/>
</dbReference>
<dbReference type="FunFam" id="1.20.81.30:FF:000001">
    <property type="entry name" value="Type II secretion system protein F"/>
    <property type="match status" value="2"/>
</dbReference>
<evidence type="ECO:0000313" key="11">
    <source>
        <dbReference type="Proteomes" id="UP001320119"/>
    </source>
</evidence>
<keyword evidence="6 8" id="KW-1133">Transmembrane helix</keyword>
<evidence type="ECO:0000256" key="4">
    <source>
        <dbReference type="ARBA" id="ARBA00022519"/>
    </source>
</evidence>
<comment type="similarity">
    <text evidence="2">Belongs to the GSP F family.</text>
</comment>
<feature type="transmembrane region" description="Helical" evidence="8">
    <location>
        <begin position="378"/>
        <end position="399"/>
    </location>
</feature>
<sequence length="408" mass="44982">MPAFKFFGRTAQGQAISGSLDAATADAVAAQLQARGVIPVNITEVTIVASAGRQLNALFGENKVKTVELIMFCRQMYTITKSGIPLVRGLRGLAASIRHEVFRDVLNDVADRLESGMSLSASLAKHDKVFNHLFVSMINVGESSGNLEAIFKQLAFYLARDEETRKSIKAAVRYPSFVVAALVVAITVVNVFVIPKFAFMFEKYDADLPLVTQILMGMSHVFIHYWWALLLGVVAIAGGIYTFLNHPKGALIWGERKLKLPLVGETISRAMMARYSRSFALMLKAGVPVNQALTLCSRAIDNPFLEKKIDSIRRGVERGDSLIRTHVATNLFSPLVLQMIAVGEESGQVEQLLEEVADFYEREVDYDLKTLSAKIEPILIVVMAVFVTILALGIFLPMWDMHAVQQSG</sequence>
<keyword evidence="4" id="KW-0997">Cell inner membrane</keyword>
<evidence type="ECO:0000256" key="3">
    <source>
        <dbReference type="ARBA" id="ARBA00022475"/>
    </source>
</evidence>
<organism evidence="10 11">
    <name type="scientific">Marinagarivorans cellulosilyticus</name>
    <dbReference type="NCBI Taxonomy" id="2721545"/>
    <lineage>
        <taxon>Bacteria</taxon>
        <taxon>Pseudomonadati</taxon>
        <taxon>Pseudomonadota</taxon>
        <taxon>Gammaproteobacteria</taxon>
        <taxon>Cellvibrionales</taxon>
        <taxon>Cellvibrionaceae</taxon>
        <taxon>Marinagarivorans</taxon>
    </lineage>
</organism>
<dbReference type="PANTHER" id="PTHR30012:SF4">
    <property type="entry name" value="MSHA BIOGENESIS PROTEIN MSHG"/>
    <property type="match status" value="1"/>
</dbReference>
<dbReference type="InterPro" id="IPR003004">
    <property type="entry name" value="GspF/PilC"/>
</dbReference>
<dbReference type="Proteomes" id="UP001320119">
    <property type="component" value="Chromosome"/>
</dbReference>
<keyword evidence="5 8" id="KW-0812">Transmembrane</keyword>
<dbReference type="Gene3D" id="1.20.81.30">
    <property type="entry name" value="Type II secretion system (T2SS), domain F"/>
    <property type="match status" value="2"/>
</dbReference>
<dbReference type="PANTHER" id="PTHR30012">
    <property type="entry name" value="GENERAL SECRETION PATHWAY PROTEIN"/>
    <property type="match status" value="1"/>
</dbReference>
<accession>A0AAN1WJY3</accession>
<dbReference type="InterPro" id="IPR018076">
    <property type="entry name" value="T2SS_GspF_dom"/>
</dbReference>
<feature type="transmembrane region" description="Helical" evidence="8">
    <location>
        <begin position="225"/>
        <end position="244"/>
    </location>
</feature>
<feature type="transmembrane region" description="Helical" evidence="8">
    <location>
        <begin position="174"/>
        <end position="194"/>
    </location>
</feature>
<evidence type="ECO:0000256" key="5">
    <source>
        <dbReference type="ARBA" id="ARBA00022692"/>
    </source>
</evidence>
<evidence type="ECO:0000256" key="2">
    <source>
        <dbReference type="ARBA" id="ARBA00005745"/>
    </source>
</evidence>
<keyword evidence="11" id="KW-1185">Reference proteome</keyword>
<evidence type="ECO:0000256" key="8">
    <source>
        <dbReference type="SAM" id="Phobius"/>
    </source>
</evidence>